<accession>A0AB39BNX2</accession>
<evidence type="ECO:0000313" key="1">
    <source>
        <dbReference type="EMBL" id="XDI35220.1"/>
    </source>
</evidence>
<proteinExistence type="predicted"/>
<dbReference type="EMBL" id="CP162550">
    <property type="protein sequence ID" value="XDI35220.1"/>
    <property type="molecule type" value="Genomic_DNA"/>
</dbReference>
<dbReference type="SUPFAM" id="SSF49299">
    <property type="entry name" value="PKD domain"/>
    <property type="match status" value="1"/>
</dbReference>
<name>A0AB39BNX2_9BACI</name>
<protein>
    <submittedName>
        <fullName evidence="1">Uncharacterized protein</fullName>
    </submittedName>
</protein>
<dbReference type="RefSeq" id="WP_368502836.1">
    <property type="nucleotide sequence ID" value="NZ_CP162550.1"/>
</dbReference>
<dbReference type="InterPro" id="IPR013783">
    <property type="entry name" value="Ig-like_fold"/>
</dbReference>
<geneLocation type="plasmid" evidence="1">
    <name>unnamed</name>
</geneLocation>
<dbReference type="Gene3D" id="2.60.40.10">
    <property type="entry name" value="Immunoglobulins"/>
    <property type="match status" value="1"/>
</dbReference>
<organism evidence="1">
    <name type="scientific">Alkalihalophilus sp. As8PL</name>
    <dbReference type="NCBI Taxonomy" id="3237103"/>
    <lineage>
        <taxon>Bacteria</taxon>
        <taxon>Bacillati</taxon>
        <taxon>Bacillota</taxon>
        <taxon>Bacilli</taxon>
        <taxon>Bacillales</taxon>
        <taxon>Bacillaceae</taxon>
        <taxon>Alkalihalophilus</taxon>
    </lineage>
</organism>
<sequence length="890" mass="99699">MVRIGIKRFFYKSLIILILISLVQDFFFLGSTYATSGTRTITFSESTQRSQSQTISIPNLYQVQSVSVDNGTVSHTRSGNNITVNVNNGNWVNRESSYDPYLYPKAVSTYRESSNNSFPNSVSYNDESGYSTSIIFKDGDSFVTSGEFIPFGSKTVTGVRGPQSSSTFPSSIPYNEDGFSGNLATNGAPRVSSGTFQAADSKEVTRTVAGTSYSTFECRPVPSGGGWSRIRSNYSPDPYNYNVDGYTGSLNVTGASGHPGAPTPAPSPCSNIGEFQQTSMSANIYYAGTVTRPETDTRRYMQDYSGTVTRLETDTRIYRQNYRGTAYRGGTTYSNHTYAYEVTINYTINRSPILTLVNGIENDHALLGATSGYSDINIRGNVRDPDGDTITITATLNGKSKTATASNTVVSRAFNIPFDIVDDDIPVGRHTVDVVARDGKGGIARQSFDIHVFTFAEDGVYVLVDDLVHFPVKYSDVENDSMYEDQYKFVHNPQHFENYDRMRGQVGADKLSPYEQSRVGVIEDSDLWRNNAYTSFPTVGHYEVYYRARDNPKDDDRFDEFRYWSAPTPALNVYVHRKPVAQFKAYMLLSNGEVQIADQSYDLDSISQQERGIKEKEWSYRRIGTTNWTEGYPTTLNPSWRYELRQVVEDYQGETDEFIGPIEIVDDFPNSPPVAGFTHDSPYFVGDEIQITSTAYDIDDDPLSHRYVINQPNGSSFTSTEVNPSFRADHVGAYTVVQYVNDGIHSDVSYSDTIIVEDLEITGSVGHKERWEEIHSEEGNPSHHFYSGESFMLEATVTDAPVNKVWVEFSGDQINNSILSLDTDLSYLSNTEWHGTLYDEAMAEPRSRLKNGPVRFTFYVEYQNGVVRDDIVVVEIIGSAYETLKFYRSQ</sequence>
<reference evidence="1" key="1">
    <citation type="submission" date="2024-07" db="EMBL/GenBank/DDBJ databases">
        <title>Identification and characteristics of an arsenic-resistant bacterial isolate, which belongs to a novel species.</title>
        <authorList>
            <person name="Juszczyk A."/>
            <person name="Kowalczyk A."/>
            <person name="Was K."/>
            <person name="Kosowicz W."/>
            <person name="Budzyn A."/>
            <person name="Latowski D."/>
        </authorList>
    </citation>
    <scope>NUCLEOTIDE SEQUENCE</scope>
    <source>
        <strain evidence="1">As8PL</strain>
        <plasmid evidence="1">unnamed</plasmid>
    </source>
</reference>
<keyword evidence="1" id="KW-0614">Plasmid</keyword>
<dbReference type="AlphaFoldDB" id="A0AB39BNX2"/>
<gene>
    <name evidence="1" type="ORF">AB3N04_00425</name>
</gene>
<dbReference type="InterPro" id="IPR035986">
    <property type="entry name" value="PKD_dom_sf"/>
</dbReference>